<dbReference type="Proteomes" id="UP000019149">
    <property type="component" value="Unassembled WGS sequence"/>
</dbReference>
<name>W6U050_ECHGR</name>
<comment type="caution">
    <text evidence="2">The sequence shown here is derived from an EMBL/GenBank/DDBJ whole genome shotgun (WGS) entry which is preliminary data.</text>
</comment>
<reference evidence="2 3" key="1">
    <citation type="journal article" date="2013" name="Nat. Genet.">
        <title>The genome of the hydatid tapeworm Echinococcus granulosus.</title>
        <authorList>
            <person name="Zheng H."/>
            <person name="Zhang W."/>
            <person name="Zhang L."/>
            <person name="Zhang Z."/>
            <person name="Li J."/>
            <person name="Lu G."/>
            <person name="Zhu Y."/>
            <person name="Wang Y."/>
            <person name="Huang Y."/>
            <person name="Liu J."/>
            <person name="Kang H."/>
            <person name="Chen J."/>
            <person name="Wang L."/>
            <person name="Chen A."/>
            <person name="Yu S."/>
            <person name="Gao Z."/>
            <person name="Jin L."/>
            <person name="Gu W."/>
            <person name="Wang Z."/>
            <person name="Zhao L."/>
            <person name="Shi B."/>
            <person name="Wen H."/>
            <person name="Lin R."/>
            <person name="Jones M.K."/>
            <person name="Brejova B."/>
            <person name="Vinar T."/>
            <person name="Zhao G."/>
            <person name="McManus D.P."/>
            <person name="Chen Z."/>
            <person name="Zhou Y."/>
            <person name="Wang S."/>
        </authorList>
    </citation>
    <scope>NUCLEOTIDE SEQUENCE [LARGE SCALE GENOMIC DNA]</scope>
</reference>
<dbReference type="AlphaFoldDB" id="W6U050"/>
<evidence type="ECO:0000313" key="2">
    <source>
        <dbReference type="EMBL" id="EUB53841.1"/>
    </source>
</evidence>
<keyword evidence="1" id="KW-0472">Membrane</keyword>
<keyword evidence="1" id="KW-1133">Transmembrane helix</keyword>
<sequence>MDDLDDCFSHIQLDIYGLNPFGQEAGKTPHQDDFQITACGVRGDDRNKMSLIFNTTCIIFSVKLDKTKCSINLITIWMHILKLIIFKTLNLVFFIVFLALSCSNLIDYEK</sequence>
<proteinExistence type="predicted"/>
<protein>
    <submittedName>
        <fullName evidence="2">Uncharacterized protein</fullName>
    </submittedName>
</protein>
<organism evidence="2 3">
    <name type="scientific">Echinococcus granulosus</name>
    <name type="common">Hydatid tapeworm</name>
    <dbReference type="NCBI Taxonomy" id="6210"/>
    <lineage>
        <taxon>Eukaryota</taxon>
        <taxon>Metazoa</taxon>
        <taxon>Spiralia</taxon>
        <taxon>Lophotrochozoa</taxon>
        <taxon>Platyhelminthes</taxon>
        <taxon>Cestoda</taxon>
        <taxon>Eucestoda</taxon>
        <taxon>Cyclophyllidea</taxon>
        <taxon>Taeniidae</taxon>
        <taxon>Echinococcus</taxon>
        <taxon>Echinococcus granulosus group</taxon>
    </lineage>
</organism>
<accession>W6U050</accession>
<keyword evidence="3" id="KW-1185">Reference proteome</keyword>
<evidence type="ECO:0000256" key="1">
    <source>
        <dbReference type="SAM" id="Phobius"/>
    </source>
</evidence>
<feature type="transmembrane region" description="Helical" evidence="1">
    <location>
        <begin position="84"/>
        <end position="106"/>
    </location>
</feature>
<keyword evidence="1" id="KW-0812">Transmembrane</keyword>
<dbReference type="CTD" id="36347015"/>
<dbReference type="KEGG" id="egl:EGR_11308"/>
<dbReference type="GeneID" id="36347015"/>
<evidence type="ECO:0000313" key="3">
    <source>
        <dbReference type="Proteomes" id="UP000019149"/>
    </source>
</evidence>
<dbReference type="RefSeq" id="XP_024345037.1">
    <property type="nucleotide sequence ID" value="XM_024500549.1"/>
</dbReference>
<gene>
    <name evidence="2" type="ORF">EGR_11308</name>
</gene>
<dbReference type="EMBL" id="APAU02000807">
    <property type="protein sequence ID" value="EUB53841.1"/>
    <property type="molecule type" value="Genomic_DNA"/>
</dbReference>